<dbReference type="InterPro" id="IPR018096">
    <property type="entry name" value="IL-4/IL-13_CS"/>
</dbReference>
<evidence type="ECO:0000256" key="3">
    <source>
        <dbReference type="ARBA" id="ARBA00019467"/>
    </source>
</evidence>
<dbReference type="InParanoid" id="G3T4B8"/>
<dbReference type="SUPFAM" id="SSF47266">
    <property type="entry name" value="4-helical cytokines"/>
    <property type="match status" value="1"/>
</dbReference>
<dbReference type="InterPro" id="IPR001325">
    <property type="entry name" value="IL-4/IL-13"/>
</dbReference>
<dbReference type="OMA" id="GTPCTEM"/>
<dbReference type="PROSITE" id="PS00838">
    <property type="entry name" value="INTERLEUKIN_4_13"/>
    <property type="match status" value="1"/>
</dbReference>
<comment type="similarity">
    <text evidence="2">Belongs to the IL-4/IL-13 family.</text>
</comment>
<dbReference type="GeneTree" id="ENSGT00390000013108"/>
<dbReference type="AlphaFoldDB" id="G3T4B8"/>
<keyword evidence="4" id="KW-0202">Cytokine</keyword>
<evidence type="ECO:0000256" key="13">
    <source>
        <dbReference type="SAM" id="SignalP"/>
    </source>
</evidence>
<dbReference type="GO" id="GO:0045893">
    <property type="term" value="P:positive regulation of DNA-templated transcription"/>
    <property type="evidence" value="ECO:0007669"/>
    <property type="project" value="TreeGrafter"/>
</dbReference>
<dbReference type="Proteomes" id="UP000007646">
    <property type="component" value="Unassembled WGS sequence"/>
</dbReference>
<keyword evidence="5" id="KW-0964">Secreted</keyword>
<dbReference type="PANTHER" id="PTHR47401">
    <property type="entry name" value="INTERLEUKIN-4"/>
    <property type="match status" value="1"/>
</dbReference>
<dbReference type="GO" id="GO:0008083">
    <property type="term" value="F:growth factor activity"/>
    <property type="evidence" value="ECO:0007669"/>
    <property type="project" value="UniProtKB-KW"/>
</dbReference>
<evidence type="ECO:0000256" key="2">
    <source>
        <dbReference type="ARBA" id="ARBA00009855"/>
    </source>
</evidence>
<dbReference type="GO" id="GO:0042113">
    <property type="term" value="P:B cell activation"/>
    <property type="evidence" value="ECO:0007669"/>
    <property type="project" value="UniProtKB-KW"/>
</dbReference>
<reference evidence="14" key="2">
    <citation type="submission" date="2025-08" db="UniProtKB">
        <authorList>
            <consortium name="Ensembl"/>
        </authorList>
    </citation>
    <scope>IDENTIFICATION</scope>
    <source>
        <strain evidence="14">Isolate ISIS603380</strain>
    </source>
</reference>
<keyword evidence="10" id="KW-0325">Glycoprotein</keyword>
<comment type="subcellular location">
    <subcellularLocation>
        <location evidence="1">Secreted</location>
    </subcellularLocation>
</comment>
<evidence type="ECO:0000256" key="12">
    <source>
        <dbReference type="ARBA" id="ARBA00031287"/>
    </source>
</evidence>
<dbReference type="PRINTS" id="PR00431">
    <property type="entry name" value="INTERLEUKIN4"/>
</dbReference>
<keyword evidence="15" id="KW-1185">Reference proteome</keyword>
<feature type="signal peptide" evidence="13">
    <location>
        <begin position="1"/>
        <end position="24"/>
    </location>
</feature>
<keyword evidence="7" id="KW-0075">B-cell activation</keyword>
<keyword evidence="9" id="KW-1015">Disulfide bond</keyword>
<dbReference type="Pfam" id="PF00727">
    <property type="entry name" value="IL4"/>
    <property type="match status" value="1"/>
</dbReference>
<proteinExistence type="inferred from homology"/>
<reference evidence="14 15" key="1">
    <citation type="submission" date="2009-06" db="EMBL/GenBank/DDBJ databases">
        <title>The Genome Sequence of Loxodonta africana (African elephant).</title>
        <authorList>
            <person name="Di Palma F."/>
            <person name="Heiman D."/>
            <person name="Young S."/>
            <person name="Johnson J."/>
            <person name="Lander E.S."/>
            <person name="Lindblad-Toh K."/>
        </authorList>
    </citation>
    <scope>NUCLEOTIDE SEQUENCE [LARGE SCALE GENOMIC DNA]</scope>
    <source>
        <strain evidence="14 15">Isolate ISIS603380</strain>
    </source>
</reference>
<keyword evidence="8" id="KW-0339">Growth factor</keyword>
<keyword evidence="6 13" id="KW-0732">Signal</keyword>
<dbReference type="GO" id="GO:0005615">
    <property type="term" value="C:extracellular space"/>
    <property type="evidence" value="ECO:0007669"/>
    <property type="project" value="UniProtKB-KW"/>
</dbReference>
<dbReference type="Ensembl" id="ENSLAFT00000009771.2">
    <property type="protein sequence ID" value="ENSLAFP00000008191.2"/>
    <property type="gene ID" value="ENSLAFG00000009773.2"/>
</dbReference>
<feature type="chain" id="PRO_5003454857" description="Interleukin-4" evidence="13">
    <location>
        <begin position="25"/>
        <end position="135"/>
    </location>
</feature>
<dbReference type="PANTHER" id="PTHR47401:SF1">
    <property type="entry name" value="INTERLEUKIN-4"/>
    <property type="match status" value="1"/>
</dbReference>
<evidence type="ECO:0000256" key="1">
    <source>
        <dbReference type="ARBA" id="ARBA00004613"/>
    </source>
</evidence>
<dbReference type="GO" id="GO:0006955">
    <property type="term" value="P:immune response"/>
    <property type="evidence" value="ECO:0007669"/>
    <property type="project" value="InterPro"/>
</dbReference>
<evidence type="ECO:0000256" key="5">
    <source>
        <dbReference type="ARBA" id="ARBA00022525"/>
    </source>
</evidence>
<protein>
    <recommendedName>
        <fullName evidence="3">Interleukin-4</fullName>
    </recommendedName>
    <alternativeName>
        <fullName evidence="12">B-cell stimulatory factor 1</fullName>
    </alternativeName>
    <alternativeName>
        <fullName evidence="11">Lymphocyte stimulatory factor 1</fullName>
    </alternativeName>
</protein>
<evidence type="ECO:0000256" key="10">
    <source>
        <dbReference type="ARBA" id="ARBA00023180"/>
    </source>
</evidence>
<evidence type="ECO:0000256" key="7">
    <source>
        <dbReference type="ARBA" id="ARBA00022936"/>
    </source>
</evidence>
<evidence type="ECO:0000256" key="6">
    <source>
        <dbReference type="ARBA" id="ARBA00022729"/>
    </source>
</evidence>
<dbReference type="InterPro" id="IPR009079">
    <property type="entry name" value="4_helix_cytokine-like_core"/>
</dbReference>
<evidence type="ECO:0000256" key="9">
    <source>
        <dbReference type="ARBA" id="ARBA00023157"/>
    </source>
</evidence>
<evidence type="ECO:0000256" key="11">
    <source>
        <dbReference type="ARBA" id="ARBA00030247"/>
    </source>
</evidence>
<dbReference type="Gene3D" id="1.20.1250.10">
    <property type="match status" value="1"/>
</dbReference>
<evidence type="ECO:0000313" key="15">
    <source>
        <dbReference type="Proteomes" id="UP000007646"/>
    </source>
</evidence>
<dbReference type="GO" id="GO:0005125">
    <property type="term" value="F:cytokine activity"/>
    <property type="evidence" value="ECO:0007669"/>
    <property type="project" value="UniProtKB-KW"/>
</dbReference>
<dbReference type="HOGENOM" id="CLU_154691_0_0_1"/>
<evidence type="ECO:0000313" key="14">
    <source>
        <dbReference type="Ensembl" id="ENSLAFP00000008191.2"/>
    </source>
</evidence>
<dbReference type="GO" id="GO:0035771">
    <property type="term" value="P:interleukin-4-mediated signaling pathway"/>
    <property type="evidence" value="ECO:0007669"/>
    <property type="project" value="TreeGrafter"/>
</dbReference>
<organism evidence="14 15">
    <name type="scientific">Loxodonta africana</name>
    <name type="common">African elephant</name>
    <dbReference type="NCBI Taxonomy" id="9785"/>
    <lineage>
        <taxon>Eukaryota</taxon>
        <taxon>Metazoa</taxon>
        <taxon>Chordata</taxon>
        <taxon>Craniata</taxon>
        <taxon>Vertebrata</taxon>
        <taxon>Euteleostomi</taxon>
        <taxon>Mammalia</taxon>
        <taxon>Eutheria</taxon>
        <taxon>Afrotheria</taxon>
        <taxon>Proboscidea</taxon>
        <taxon>Elephantidae</taxon>
        <taxon>Loxodonta</taxon>
    </lineage>
</organism>
<dbReference type="SMART" id="SM00190">
    <property type="entry name" value="IL4_13"/>
    <property type="match status" value="1"/>
</dbReference>
<sequence>MGLTSQLIPTLLCLLVCTSNFIHGQTCGNILREIIKTLNFLTEKKHACTELTVADAFAAPKNTTEKETFCRATTVLWQVSKRHECFTKYLRGLSRSLSSMTNLDYCPVNEDRNLFKTARVIEKLKTIYYTKFERG</sequence>
<dbReference type="GO" id="GO:0005136">
    <property type="term" value="F:interleukin-4 receptor binding"/>
    <property type="evidence" value="ECO:0007669"/>
    <property type="project" value="InterPro"/>
</dbReference>
<evidence type="ECO:0000256" key="8">
    <source>
        <dbReference type="ARBA" id="ARBA00023030"/>
    </source>
</evidence>
<dbReference type="eggNOG" id="KOG3886">
    <property type="taxonomic scope" value="Eukaryota"/>
</dbReference>
<accession>G3T4B8</accession>
<dbReference type="FunCoup" id="G3T4B8">
    <property type="interactions" value="11"/>
</dbReference>
<dbReference type="InterPro" id="IPR002354">
    <property type="entry name" value="IL-4"/>
</dbReference>
<dbReference type="GO" id="GO:0050776">
    <property type="term" value="P:regulation of immune response"/>
    <property type="evidence" value="ECO:0007669"/>
    <property type="project" value="TreeGrafter"/>
</dbReference>
<dbReference type="GO" id="GO:0050728">
    <property type="term" value="P:negative regulation of inflammatory response"/>
    <property type="evidence" value="ECO:0007669"/>
    <property type="project" value="TreeGrafter"/>
</dbReference>
<evidence type="ECO:0000256" key="4">
    <source>
        <dbReference type="ARBA" id="ARBA00022514"/>
    </source>
</evidence>
<name>G3T4B8_LOXAF</name>
<dbReference type="STRING" id="9785.ENSLAFP00000008191"/>
<reference evidence="14" key="3">
    <citation type="submission" date="2025-09" db="UniProtKB">
        <authorList>
            <consortium name="Ensembl"/>
        </authorList>
    </citation>
    <scope>IDENTIFICATION</scope>
    <source>
        <strain evidence="14">Isolate ISIS603380</strain>
    </source>
</reference>